<sequence length="424" mass="47086">MQLPVELICEIIFCLVADECVCFDIKCGCPADDCFCYNDKCLCPTDETGFDAARISWDRLHDLASLRLFNEICCRCATPVFFGRVDAVTWNGALKGISRLQHISTSRHADCVRRVDFGIVSPSDLPDSELSRHAEHVAGLLPPFLARLPNLTALGFVYSSADTRILQPVLGALSVALLDLHLPNLQELHINYPVAHDLARLLQGEPRTSRNSIAQVFLGLRHLGIHLTESKGQVQWYPSQRPRYDAPLNSECVGNVIELVALAENLQSLDMGSCEGVDLDSLAVPRSWRLRSLRLQGVTLSPRTLMRLIRGSRDTLESVLLFEVGFESGTWEQVLQAAARMEPPRLFNFQMTICFYSEEGSSAELTLGVDGPVEYDDPPPIITTRTEGPRRVWAAAIPSQRDEGSSKTSNVRRRPLPVCSPSCR</sequence>
<dbReference type="Proteomes" id="UP001396898">
    <property type="component" value="Unassembled WGS sequence"/>
</dbReference>
<organism evidence="3 4">
    <name type="scientific">Apiospora marii</name>
    <dbReference type="NCBI Taxonomy" id="335849"/>
    <lineage>
        <taxon>Eukaryota</taxon>
        <taxon>Fungi</taxon>
        <taxon>Dikarya</taxon>
        <taxon>Ascomycota</taxon>
        <taxon>Pezizomycotina</taxon>
        <taxon>Sordariomycetes</taxon>
        <taxon>Xylariomycetidae</taxon>
        <taxon>Amphisphaeriales</taxon>
        <taxon>Apiosporaceae</taxon>
        <taxon>Apiospora</taxon>
    </lineage>
</organism>
<comment type="caution">
    <text evidence="3">The sequence shown here is derived from an EMBL/GenBank/DDBJ whole genome shotgun (WGS) entry which is preliminary data.</text>
</comment>
<evidence type="ECO:0000256" key="2">
    <source>
        <dbReference type="SAM" id="SignalP"/>
    </source>
</evidence>
<proteinExistence type="predicted"/>
<keyword evidence="2" id="KW-0732">Signal</keyword>
<accession>A0ABR1RG91</accession>
<keyword evidence="4" id="KW-1185">Reference proteome</keyword>
<dbReference type="InterPro" id="IPR032675">
    <property type="entry name" value="LRR_dom_sf"/>
</dbReference>
<name>A0ABR1RG91_9PEZI</name>
<feature type="signal peptide" evidence="2">
    <location>
        <begin position="1"/>
        <end position="22"/>
    </location>
</feature>
<evidence type="ECO:0000256" key="1">
    <source>
        <dbReference type="SAM" id="MobiDB-lite"/>
    </source>
</evidence>
<protein>
    <recommendedName>
        <fullName evidence="5">F-box domain-containing protein</fullName>
    </recommendedName>
</protein>
<evidence type="ECO:0008006" key="5">
    <source>
        <dbReference type="Google" id="ProtNLM"/>
    </source>
</evidence>
<dbReference type="Gene3D" id="3.80.10.10">
    <property type="entry name" value="Ribonuclease Inhibitor"/>
    <property type="match status" value="1"/>
</dbReference>
<dbReference type="EMBL" id="JAQQWI010000016">
    <property type="protein sequence ID" value="KAK8009475.1"/>
    <property type="molecule type" value="Genomic_DNA"/>
</dbReference>
<feature type="region of interest" description="Disordered" evidence="1">
    <location>
        <begin position="396"/>
        <end position="424"/>
    </location>
</feature>
<evidence type="ECO:0000313" key="3">
    <source>
        <dbReference type="EMBL" id="KAK8009475.1"/>
    </source>
</evidence>
<feature type="chain" id="PRO_5045043898" description="F-box domain-containing protein" evidence="2">
    <location>
        <begin position="23"/>
        <end position="424"/>
    </location>
</feature>
<dbReference type="SUPFAM" id="SSF52047">
    <property type="entry name" value="RNI-like"/>
    <property type="match status" value="1"/>
</dbReference>
<evidence type="ECO:0000313" key="4">
    <source>
        <dbReference type="Proteomes" id="UP001396898"/>
    </source>
</evidence>
<gene>
    <name evidence="3" type="ORF">PG991_012026</name>
</gene>
<reference evidence="3 4" key="1">
    <citation type="submission" date="2023-01" db="EMBL/GenBank/DDBJ databases">
        <title>Analysis of 21 Apiospora genomes using comparative genomics revels a genus with tremendous synthesis potential of carbohydrate active enzymes and secondary metabolites.</title>
        <authorList>
            <person name="Sorensen T."/>
        </authorList>
    </citation>
    <scope>NUCLEOTIDE SEQUENCE [LARGE SCALE GENOMIC DNA]</scope>
    <source>
        <strain evidence="3 4">CBS 20057</strain>
    </source>
</reference>